<dbReference type="AlphaFoldDB" id="A0A1Q3BMC9"/>
<dbReference type="PANTHER" id="PTHR33240">
    <property type="entry name" value="OS08G0508500 PROTEIN"/>
    <property type="match status" value="1"/>
</dbReference>
<dbReference type="EMBL" id="BDDD01000691">
    <property type="protein sequence ID" value="GAV69125.1"/>
    <property type="molecule type" value="Genomic_DNA"/>
</dbReference>
<proteinExistence type="predicted"/>
<name>A0A1Q3BMC9_CEPFO</name>
<accession>A0A1Q3BMC9</accession>
<gene>
    <name evidence="1" type="ORF">CFOL_v3_12626</name>
</gene>
<protein>
    <submittedName>
        <fullName evidence="1">Uncharacterized protein</fullName>
    </submittedName>
</protein>
<sequence>MVVDVPSPYNAILGRPWKNSMDAVVSTRYLAVKFPTYQGVRVVKGDQAAARQCYFSLIKASSKRKETNETLPINSLDLCDEIKTLRSEPVDELIPIMVFSRR</sequence>
<dbReference type="OrthoDB" id="2919534at2759"/>
<keyword evidence="2" id="KW-1185">Reference proteome</keyword>
<reference evidence="2" key="1">
    <citation type="submission" date="2016-04" db="EMBL/GenBank/DDBJ databases">
        <title>Cephalotus genome sequencing.</title>
        <authorList>
            <person name="Fukushima K."/>
            <person name="Hasebe M."/>
            <person name="Fang X."/>
        </authorList>
    </citation>
    <scope>NUCLEOTIDE SEQUENCE [LARGE SCALE GENOMIC DNA]</scope>
    <source>
        <strain evidence="2">cv. St1</strain>
    </source>
</reference>
<evidence type="ECO:0000313" key="1">
    <source>
        <dbReference type="EMBL" id="GAV69125.1"/>
    </source>
</evidence>
<dbReference type="Proteomes" id="UP000187406">
    <property type="component" value="Unassembled WGS sequence"/>
</dbReference>
<dbReference type="PANTHER" id="PTHR33240:SF15">
    <property type="entry name" value="GAG-PRO-LIKE PROTEIN"/>
    <property type="match status" value="1"/>
</dbReference>
<comment type="caution">
    <text evidence="1">The sequence shown here is derived from an EMBL/GenBank/DDBJ whole genome shotgun (WGS) entry which is preliminary data.</text>
</comment>
<dbReference type="InParanoid" id="A0A1Q3BMC9"/>
<evidence type="ECO:0000313" key="2">
    <source>
        <dbReference type="Proteomes" id="UP000187406"/>
    </source>
</evidence>
<organism evidence="1 2">
    <name type="scientific">Cephalotus follicularis</name>
    <name type="common">Albany pitcher plant</name>
    <dbReference type="NCBI Taxonomy" id="3775"/>
    <lineage>
        <taxon>Eukaryota</taxon>
        <taxon>Viridiplantae</taxon>
        <taxon>Streptophyta</taxon>
        <taxon>Embryophyta</taxon>
        <taxon>Tracheophyta</taxon>
        <taxon>Spermatophyta</taxon>
        <taxon>Magnoliopsida</taxon>
        <taxon>eudicotyledons</taxon>
        <taxon>Gunneridae</taxon>
        <taxon>Pentapetalae</taxon>
        <taxon>rosids</taxon>
        <taxon>fabids</taxon>
        <taxon>Oxalidales</taxon>
        <taxon>Cephalotaceae</taxon>
        <taxon>Cephalotus</taxon>
    </lineage>
</organism>